<dbReference type="Pfam" id="PF00888">
    <property type="entry name" value="Cullin"/>
    <property type="match status" value="1"/>
</dbReference>
<keyword evidence="12" id="KW-1015">Disulfide bond</keyword>
<evidence type="ECO:0000256" key="21">
    <source>
        <dbReference type="ARBA" id="ARBA00093193"/>
    </source>
</evidence>
<reference evidence="26" key="1">
    <citation type="submission" date="2021-02" db="EMBL/GenBank/DDBJ databases">
        <authorList>
            <person name="Nowell W R."/>
        </authorList>
    </citation>
    <scope>NUCLEOTIDE SEQUENCE</scope>
</reference>
<keyword evidence="4" id="KW-0813">Transport</keyword>
<dbReference type="GO" id="GO:0016324">
    <property type="term" value="C:apical plasma membrane"/>
    <property type="evidence" value="ECO:0007669"/>
    <property type="project" value="UniProtKB-SubCell"/>
</dbReference>
<comment type="subcellular location">
    <subcellularLocation>
        <location evidence="1">Apical cell membrane</location>
        <topology evidence="1">Multi-pass membrane protein</topology>
    </subcellularLocation>
</comment>
<evidence type="ECO:0000313" key="27">
    <source>
        <dbReference type="Proteomes" id="UP000663845"/>
    </source>
</evidence>
<dbReference type="InterPro" id="IPR050598">
    <property type="entry name" value="AminoAcid_Transporter"/>
</dbReference>
<accession>A0A815ECC0</accession>
<evidence type="ECO:0000256" key="24">
    <source>
        <dbReference type="SAM" id="Phobius"/>
    </source>
</evidence>
<evidence type="ECO:0000256" key="12">
    <source>
        <dbReference type="ARBA" id="ARBA00023157"/>
    </source>
</evidence>
<evidence type="ECO:0000256" key="18">
    <source>
        <dbReference type="ARBA" id="ARBA00074336"/>
    </source>
</evidence>
<dbReference type="GO" id="GO:0031625">
    <property type="term" value="F:ubiquitin protein ligase binding"/>
    <property type="evidence" value="ECO:0007669"/>
    <property type="project" value="InterPro"/>
</dbReference>
<dbReference type="GO" id="GO:0006511">
    <property type="term" value="P:ubiquitin-dependent protein catabolic process"/>
    <property type="evidence" value="ECO:0007669"/>
    <property type="project" value="InterPro"/>
</dbReference>
<evidence type="ECO:0000256" key="2">
    <source>
        <dbReference type="ARBA" id="ARBA00006019"/>
    </source>
</evidence>
<evidence type="ECO:0000256" key="10">
    <source>
        <dbReference type="ARBA" id="ARBA00022989"/>
    </source>
</evidence>
<evidence type="ECO:0000256" key="13">
    <source>
        <dbReference type="ARBA" id="ARBA00051323"/>
    </source>
</evidence>
<evidence type="ECO:0000256" key="16">
    <source>
        <dbReference type="ARBA" id="ARBA00052179"/>
    </source>
</evidence>
<dbReference type="Proteomes" id="UP000663845">
    <property type="component" value="Unassembled WGS sequence"/>
</dbReference>
<keyword evidence="9" id="KW-0832">Ubl conjugation</keyword>
<dbReference type="InterPro" id="IPR002293">
    <property type="entry name" value="AA/rel_permease1"/>
</dbReference>
<dbReference type="PROSITE" id="PS50069">
    <property type="entry name" value="CULLIN_2"/>
    <property type="match status" value="1"/>
</dbReference>
<comment type="catalytic activity">
    <reaction evidence="14">
        <text>L-cystine(out) + L-arginine(in) = L-cystine(in) + L-arginine(out)</text>
        <dbReference type="Rhea" id="RHEA:71075"/>
        <dbReference type="ChEBI" id="CHEBI:32682"/>
        <dbReference type="ChEBI" id="CHEBI:35491"/>
    </reaction>
    <physiologicalReaction direction="left-to-right" evidence="14">
        <dbReference type="Rhea" id="RHEA:71076"/>
    </physiologicalReaction>
</comment>
<keyword evidence="11 24" id="KW-0472">Membrane</keyword>
<feature type="domain" description="Cullin family profile" evidence="25">
    <location>
        <begin position="693"/>
        <end position="812"/>
    </location>
</feature>
<evidence type="ECO:0000256" key="1">
    <source>
        <dbReference type="ARBA" id="ARBA00004424"/>
    </source>
</evidence>
<evidence type="ECO:0000313" key="26">
    <source>
        <dbReference type="EMBL" id="CAF1312768.1"/>
    </source>
</evidence>
<dbReference type="EMBL" id="CAJNOG010000606">
    <property type="protein sequence ID" value="CAF1312768.1"/>
    <property type="molecule type" value="Genomic_DNA"/>
</dbReference>
<evidence type="ECO:0000256" key="7">
    <source>
        <dbReference type="ARBA" id="ARBA00022553"/>
    </source>
</evidence>
<dbReference type="InterPro" id="IPR036317">
    <property type="entry name" value="Cullin_homology_sf"/>
</dbReference>
<dbReference type="AlphaFoldDB" id="A0A815ECC0"/>
<feature type="transmembrane region" description="Helical" evidence="24">
    <location>
        <begin position="333"/>
        <end position="357"/>
    </location>
</feature>
<feature type="transmembrane region" description="Helical" evidence="24">
    <location>
        <begin position="290"/>
        <end position="313"/>
    </location>
</feature>
<name>A0A815ECC0_9BILA</name>
<keyword evidence="8 24" id="KW-0812">Transmembrane</keyword>
<dbReference type="FunFam" id="1.20.1740.10:FF:000015">
    <property type="entry name" value="B(0,+)-type amino acid transporter 1"/>
    <property type="match status" value="1"/>
</dbReference>
<evidence type="ECO:0000256" key="11">
    <source>
        <dbReference type="ARBA" id="ARBA00023136"/>
    </source>
</evidence>
<comment type="similarity">
    <text evidence="3">Belongs to the amino acid-polyamine-organocation (APC) superfamily.</text>
</comment>
<feature type="transmembrane region" description="Helical" evidence="24">
    <location>
        <begin position="212"/>
        <end position="235"/>
    </location>
</feature>
<comment type="catalytic activity">
    <reaction evidence="16">
        <text>L-cysteine(out) + L-arginine(in) = L-cysteine(in) + L-arginine(out)</text>
        <dbReference type="Rhea" id="RHEA:71071"/>
        <dbReference type="ChEBI" id="CHEBI:32682"/>
        <dbReference type="ChEBI" id="CHEBI:35235"/>
    </reaction>
    <physiologicalReaction direction="left-to-right" evidence="16">
        <dbReference type="Rhea" id="RHEA:71072"/>
    </physiologicalReaction>
</comment>
<comment type="catalytic activity">
    <reaction evidence="17">
        <text>L-leucine(out) + L-arginine(in) = L-leucine(in) + L-arginine(out)</text>
        <dbReference type="Rhea" id="RHEA:71059"/>
        <dbReference type="ChEBI" id="CHEBI:32682"/>
        <dbReference type="ChEBI" id="CHEBI:57427"/>
    </reaction>
    <physiologicalReaction direction="left-to-right" evidence="17">
        <dbReference type="Rhea" id="RHEA:71060"/>
    </physiologicalReaction>
</comment>
<keyword evidence="7" id="KW-0597">Phosphoprotein</keyword>
<comment type="catalytic activity">
    <reaction evidence="21">
        <text>L-phenylalanine(out) + L-arginine(in) = L-phenylalanine(in) + L-arginine(out)</text>
        <dbReference type="Rhea" id="RHEA:71067"/>
        <dbReference type="ChEBI" id="CHEBI:32682"/>
        <dbReference type="ChEBI" id="CHEBI:58095"/>
    </reaction>
    <physiologicalReaction direction="left-to-right" evidence="21">
        <dbReference type="Rhea" id="RHEA:71068"/>
    </physiologicalReaction>
</comment>
<dbReference type="Gene3D" id="1.20.1740.10">
    <property type="entry name" value="Amino acid/polyamine transporter I"/>
    <property type="match status" value="1"/>
</dbReference>
<dbReference type="InterPro" id="IPR016158">
    <property type="entry name" value="Cullin_homology"/>
</dbReference>
<evidence type="ECO:0000259" key="25">
    <source>
        <dbReference type="PROSITE" id="PS50069"/>
    </source>
</evidence>
<evidence type="ECO:0000256" key="6">
    <source>
        <dbReference type="ARBA" id="ARBA00022499"/>
    </source>
</evidence>
<sequence>MFHQNNAIAPTNHSPTNTEDVYRRCVTSPLSEQQRLSNLQDTSSNVPLPLERTTLKRHLSLFSGTCFIIGNIIGSGIFVSPQGVLRYTESVGLCLLVWTACGLISVLGALSYAEIGTVIPRSGAELAYMREGIGSVHVRTGDVLAFLFSWASTFILKPSSIAVVTLTSSQYFLSGIMDDCGPPEELVKMLGIFLLLMIAAMNALSVSASNRLNIVFVTCKIITILVVIVAGLVRIAQGYTQNLQSGFTGTTKEPLSIALAFYSGLWAYQGWGSLNSVTEELKNPKRNLSLALALSLPTVIILYILTNISYFTVMSKAELLSSNAVAVTWGEVVLGPVVRALPILIAISALGSANGVIVQSSRYCMVGARYGYLPEIFACIQKQRLTPLPSIVLQVILSIAYCIPSNVRTLINFFSFVAWVFYGLSFVATLCCKWTKKDTHRVINIPIPILILNILIALYLILVPVISNPNFGYLVATVLLLSGLLLYYPFVYRKVEFRFMIQVESQICNEIAQYDRCSTNSACGCFSKTNATENGICAFLWATCSTLETCDVSNNKCHQPNTVCVRHPRCHERPVCYPMSMAGQHICPPMKPNLAVLFTLVSRVPGAIEKLKEIVEKHIYLTGLQAIKSIAETARTDVNVYSTKIIEIYNKYISIVHECFGGERSSFIPALDRACSKFINKNAIVEACGTSTKSAELLARYSDTVLKSKKVINDADMTKQLKEIMVVFNYIDDKDAFQNFYRRLLAERLVYELSASIDYEKMMITELKVKCGFFYTSKLQKMIEDMDIQESLRAQYRQYCVENRLRNTGMRK</sequence>
<evidence type="ECO:0000256" key="23">
    <source>
        <dbReference type="RuleBase" id="RU003829"/>
    </source>
</evidence>
<dbReference type="InterPro" id="IPR016159">
    <property type="entry name" value="Cullin_repeat-like_dom_sf"/>
</dbReference>
<evidence type="ECO:0000256" key="17">
    <source>
        <dbReference type="ARBA" id="ARBA00052732"/>
    </source>
</evidence>
<feature type="transmembrane region" description="Helical" evidence="24">
    <location>
        <begin position="443"/>
        <end position="465"/>
    </location>
</feature>
<dbReference type="SMART" id="SM00182">
    <property type="entry name" value="CULLIN"/>
    <property type="match status" value="1"/>
</dbReference>
<dbReference type="PANTHER" id="PTHR11785">
    <property type="entry name" value="AMINO ACID TRANSPORTER"/>
    <property type="match status" value="1"/>
</dbReference>
<feature type="transmembrane region" description="Helical" evidence="24">
    <location>
        <begin position="471"/>
        <end position="490"/>
    </location>
</feature>
<evidence type="ECO:0000256" key="20">
    <source>
        <dbReference type="ARBA" id="ARBA00083296"/>
    </source>
</evidence>
<dbReference type="Gene3D" id="1.20.1310.10">
    <property type="entry name" value="Cullin Repeats"/>
    <property type="match status" value="2"/>
</dbReference>
<comment type="similarity">
    <text evidence="2 22 23">Belongs to the cullin family.</text>
</comment>
<feature type="transmembrane region" description="Helical" evidence="24">
    <location>
        <begin position="255"/>
        <end position="278"/>
    </location>
</feature>
<keyword evidence="5" id="KW-1003">Cell membrane</keyword>
<gene>
    <name evidence="26" type="ORF">JYZ213_LOCUS32950</name>
</gene>
<keyword evidence="6" id="KW-1017">Isopeptide bond</keyword>
<feature type="transmembrane region" description="Helical" evidence="24">
    <location>
        <begin position="143"/>
        <end position="166"/>
    </location>
</feature>
<protein>
    <recommendedName>
        <fullName evidence="18">b(0,+)-type amino acid transporter 1</fullName>
    </recommendedName>
    <alternativeName>
        <fullName evidence="19">Glycoprotein-associated amino acid transporter b0,+AT1</fullName>
    </alternativeName>
    <alternativeName>
        <fullName evidence="20">Solute carrier family 7 member 9</fullName>
    </alternativeName>
</protein>
<dbReference type="InterPro" id="IPR001373">
    <property type="entry name" value="Cullin_N"/>
</dbReference>
<feature type="transmembrane region" description="Helical" evidence="24">
    <location>
        <begin position="413"/>
        <end position="431"/>
    </location>
</feature>
<evidence type="ECO:0000256" key="4">
    <source>
        <dbReference type="ARBA" id="ARBA00022448"/>
    </source>
</evidence>
<dbReference type="SUPFAM" id="SSF75632">
    <property type="entry name" value="Cullin homology domain"/>
    <property type="match status" value="1"/>
</dbReference>
<dbReference type="PANTHER" id="PTHR11785:SF512">
    <property type="entry name" value="SOBREMESA, ISOFORM B"/>
    <property type="match status" value="1"/>
</dbReference>
<organism evidence="26 27">
    <name type="scientific">Adineta steineri</name>
    <dbReference type="NCBI Taxonomy" id="433720"/>
    <lineage>
        <taxon>Eukaryota</taxon>
        <taxon>Metazoa</taxon>
        <taxon>Spiralia</taxon>
        <taxon>Gnathifera</taxon>
        <taxon>Rotifera</taxon>
        <taxon>Eurotatoria</taxon>
        <taxon>Bdelloidea</taxon>
        <taxon>Adinetida</taxon>
        <taxon>Adinetidae</taxon>
        <taxon>Adineta</taxon>
    </lineage>
</organism>
<feature type="transmembrane region" description="Helical" evidence="24">
    <location>
        <begin position="186"/>
        <end position="205"/>
    </location>
</feature>
<evidence type="ECO:0000256" key="8">
    <source>
        <dbReference type="ARBA" id="ARBA00022692"/>
    </source>
</evidence>
<dbReference type="SUPFAM" id="SSF74788">
    <property type="entry name" value="Cullin repeat-like"/>
    <property type="match status" value="1"/>
</dbReference>
<keyword evidence="10 24" id="KW-1133">Transmembrane helix</keyword>
<evidence type="ECO:0000256" key="19">
    <source>
        <dbReference type="ARBA" id="ARBA00079910"/>
    </source>
</evidence>
<evidence type="ECO:0000256" key="15">
    <source>
        <dbReference type="ARBA" id="ARBA00051835"/>
    </source>
</evidence>
<feature type="transmembrane region" description="Helical" evidence="24">
    <location>
        <begin position="59"/>
        <end position="78"/>
    </location>
</feature>
<dbReference type="GO" id="GO:0015179">
    <property type="term" value="F:L-amino acid transmembrane transporter activity"/>
    <property type="evidence" value="ECO:0007669"/>
    <property type="project" value="TreeGrafter"/>
</dbReference>
<feature type="transmembrane region" description="Helical" evidence="24">
    <location>
        <begin position="90"/>
        <end position="113"/>
    </location>
</feature>
<evidence type="ECO:0000256" key="5">
    <source>
        <dbReference type="ARBA" id="ARBA00022475"/>
    </source>
</evidence>
<dbReference type="Pfam" id="PF13520">
    <property type="entry name" value="AA_permease_2"/>
    <property type="match status" value="1"/>
</dbReference>
<comment type="catalytic activity">
    <reaction evidence="15">
        <text>L-histidine(out) + L-arginine(in) = L-histidine(in) + L-arginine(out)</text>
        <dbReference type="Rhea" id="RHEA:71063"/>
        <dbReference type="ChEBI" id="CHEBI:32682"/>
        <dbReference type="ChEBI" id="CHEBI:57595"/>
    </reaction>
    <physiologicalReaction direction="left-to-right" evidence="15">
        <dbReference type="Rhea" id="RHEA:71064"/>
    </physiologicalReaction>
</comment>
<comment type="catalytic activity">
    <reaction evidence="13">
        <text>L-lysine(out) + L-arginine(in) = L-lysine(in) + L-arginine(out)</text>
        <dbReference type="Rhea" id="RHEA:70827"/>
        <dbReference type="ChEBI" id="CHEBI:32551"/>
        <dbReference type="ChEBI" id="CHEBI:32682"/>
    </reaction>
    <physiologicalReaction direction="left-to-right" evidence="13">
        <dbReference type="Rhea" id="RHEA:70828"/>
    </physiologicalReaction>
</comment>
<comment type="caution">
    <text evidence="26">The sequence shown here is derived from an EMBL/GenBank/DDBJ whole genome shotgun (WGS) entry which is preliminary data.</text>
</comment>
<evidence type="ECO:0000256" key="14">
    <source>
        <dbReference type="ARBA" id="ARBA00051814"/>
    </source>
</evidence>
<evidence type="ECO:0000256" key="9">
    <source>
        <dbReference type="ARBA" id="ARBA00022843"/>
    </source>
</evidence>
<evidence type="ECO:0000256" key="22">
    <source>
        <dbReference type="PROSITE-ProRule" id="PRU00330"/>
    </source>
</evidence>
<proteinExistence type="inferred from homology"/>
<evidence type="ECO:0000256" key="3">
    <source>
        <dbReference type="ARBA" id="ARBA00009523"/>
    </source>
</evidence>
<dbReference type="FunFam" id="1.20.1310.10:FF:000002">
    <property type="entry name" value="cullin-3 isoform X1"/>
    <property type="match status" value="1"/>
</dbReference>